<protein>
    <submittedName>
        <fullName evidence="10">3-hydroxyacyl-CoA dehydrogenase/enoyl-CoA hydratase family protein</fullName>
    </submittedName>
</protein>
<organism evidence="10">
    <name type="scientific">Rhodothermus marinus</name>
    <name type="common">Rhodothermus obamensis</name>
    <dbReference type="NCBI Taxonomy" id="29549"/>
    <lineage>
        <taxon>Bacteria</taxon>
        <taxon>Pseudomonadati</taxon>
        <taxon>Rhodothermota</taxon>
        <taxon>Rhodothermia</taxon>
        <taxon>Rhodothermales</taxon>
        <taxon>Rhodothermaceae</taxon>
        <taxon>Rhodothermus</taxon>
    </lineage>
</organism>
<dbReference type="CDD" id="cd06558">
    <property type="entry name" value="crotonase-like"/>
    <property type="match status" value="1"/>
</dbReference>
<dbReference type="EMBL" id="DSGB01000005">
    <property type="protein sequence ID" value="HER96374.1"/>
    <property type="molecule type" value="Genomic_DNA"/>
</dbReference>
<evidence type="ECO:0000256" key="5">
    <source>
        <dbReference type="ARBA" id="ARBA00023027"/>
    </source>
</evidence>
<evidence type="ECO:0000256" key="4">
    <source>
        <dbReference type="ARBA" id="ARBA00023002"/>
    </source>
</evidence>
<name>A0A7V2B153_RHOMR</name>
<comment type="caution">
    <text evidence="10">The sequence shown here is derived from an EMBL/GenBank/DDBJ whole genome shotgun (WGS) entry which is preliminary data.</text>
</comment>
<keyword evidence="2" id="KW-0276">Fatty acid metabolism</keyword>
<evidence type="ECO:0000256" key="1">
    <source>
        <dbReference type="ARBA" id="ARBA00005005"/>
    </source>
</evidence>
<comment type="pathway">
    <text evidence="1">Lipid metabolism; fatty acid beta-oxidation.</text>
</comment>
<keyword evidence="3" id="KW-0442">Lipid degradation</keyword>
<dbReference type="GO" id="GO:0070403">
    <property type="term" value="F:NAD+ binding"/>
    <property type="evidence" value="ECO:0007669"/>
    <property type="project" value="InterPro"/>
</dbReference>
<evidence type="ECO:0000313" key="10">
    <source>
        <dbReference type="EMBL" id="HER96374.1"/>
    </source>
</evidence>
<dbReference type="AlphaFoldDB" id="A0A7V2B153"/>
<keyword evidence="6" id="KW-0443">Lipid metabolism</keyword>
<evidence type="ECO:0000256" key="3">
    <source>
        <dbReference type="ARBA" id="ARBA00022963"/>
    </source>
</evidence>
<gene>
    <name evidence="10" type="ORF">ENO59_07640</name>
</gene>
<dbReference type="InterPro" id="IPR029045">
    <property type="entry name" value="ClpP/crotonase-like_dom_sf"/>
</dbReference>
<dbReference type="SUPFAM" id="SSF51735">
    <property type="entry name" value="NAD(P)-binding Rossmann-fold domains"/>
    <property type="match status" value="1"/>
</dbReference>
<feature type="domain" description="3-hydroxyacyl-CoA dehydrogenase C-terminal" evidence="8">
    <location>
        <begin position="210"/>
        <end position="309"/>
    </location>
</feature>
<dbReference type="PANTHER" id="PTHR48075:SF7">
    <property type="entry name" value="3-HYDROXYACYL-COA DEHYDROGENASE-RELATED"/>
    <property type="match status" value="1"/>
</dbReference>
<feature type="domain" description="3-hydroxyacyl-CoA dehydrogenase NAD binding" evidence="9">
    <location>
        <begin position="24"/>
        <end position="206"/>
    </location>
</feature>
<dbReference type="Gene3D" id="3.90.226.10">
    <property type="entry name" value="2-enoyl-CoA Hydratase, Chain A, domain 1"/>
    <property type="match status" value="1"/>
</dbReference>
<dbReference type="InterPro" id="IPR006108">
    <property type="entry name" value="3HC_DH_C"/>
</dbReference>
<dbReference type="InterPro" id="IPR001753">
    <property type="entry name" value="Enoyl-CoA_hydra/iso"/>
</dbReference>
<dbReference type="GO" id="GO:0003857">
    <property type="term" value="F:(3S)-3-hydroxyacyl-CoA dehydrogenase (NAD+) activity"/>
    <property type="evidence" value="ECO:0007669"/>
    <property type="project" value="UniProtKB-EC"/>
</dbReference>
<comment type="catalytic activity">
    <reaction evidence="7">
        <text>a (3S)-3-hydroxyacyl-CoA + NAD(+) = a 3-oxoacyl-CoA + NADH + H(+)</text>
        <dbReference type="Rhea" id="RHEA:22432"/>
        <dbReference type="ChEBI" id="CHEBI:15378"/>
        <dbReference type="ChEBI" id="CHEBI:57318"/>
        <dbReference type="ChEBI" id="CHEBI:57540"/>
        <dbReference type="ChEBI" id="CHEBI:57945"/>
        <dbReference type="ChEBI" id="CHEBI:90726"/>
        <dbReference type="EC" id="1.1.1.35"/>
    </reaction>
</comment>
<dbReference type="Pfam" id="PF00378">
    <property type="entry name" value="ECH_1"/>
    <property type="match status" value="1"/>
</dbReference>
<dbReference type="InterPro" id="IPR036291">
    <property type="entry name" value="NAD(P)-bd_dom_sf"/>
</dbReference>
<accession>A0A7V2B153</accession>
<dbReference type="UniPathway" id="UPA00659"/>
<proteinExistence type="predicted"/>
<reference evidence="10" key="1">
    <citation type="journal article" date="2020" name="mSystems">
        <title>Genome- and Community-Level Interaction Insights into Carbon Utilization and Element Cycling Functions of Hydrothermarchaeota in Hydrothermal Sediment.</title>
        <authorList>
            <person name="Zhou Z."/>
            <person name="Liu Y."/>
            <person name="Xu W."/>
            <person name="Pan J."/>
            <person name="Luo Z.H."/>
            <person name="Li M."/>
        </authorList>
    </citation>
    <scope>NUCLEOTIDE SEQUENCE [LARGE SCALE GENOMIC DNA]</scope>
    <source>
        <strain evidence="10">SpSt-143</strain>
    </source>
</reference>
<dbReference type="Pfam" id="PF00725">
    <property type="entry name" value="3HCDH"/>
    <property type="match status" value="1"/>
</dbReference>
<evidence type="ECO:0000256" key="7">
    <source>
        <dbReference type="ARBA" id="ARBA00049556"/>
    </source>
</evidence>
<dbReference type="PANTHER" id="PTHR48075">
    <property type="entry name" value="3-HYDROXYACYL-COA DEHYDROGENASE FAMILY PROTEIN"/>
    <property type="match status" value="1"/>
</dbReference>
<dbReference type="SUPFAM" id="SSF48179">
    <property type="entry name" value="6-phosphogluconate dehydrogenase C-terminal domain-like"/>
    <property type="match status" value="2"/>
</dbReference>
<keyword evidence="5" id="KW-0520">NAD</keyword>
<dbReference type="GO" id="GO:0006635">
    <property type="term" value="P:fatty acid beta-oxidation"/>
    <property type="evidence" value="ECO:0007669"/>
    <property type="project" value="UniProtKB-UniPathway"/>
</dbReference>
<sequence>METSTVALKTLARLEPWRFRPFRKAAVLGAGTMGAQIAAHLVNAGLEVWLLDIAPPEGPKNAIVEQQFRKALALKPDPFFDEAAKQRIRLGNFEEHFDHVGEADWVIEAVVERLDIKRQVMARVEGVAREDAVISTNTSGLPIREIAEGRSETFRRRFLGTHFFNPPRYLKLLELIPTADTDPEVLGRVAHFARFYLGKSIVVAHDVPYFIANRIGVYGMMRVMRQFLEGQYTIEEIDALTGPLVGRPKSATFRTADLVGLDVMLDVARNLYEKVPGDENREAFKPPALLETLVAQGALGQKTGAGFYKKENGQIKSINPATGQYEPPRPLNLGDLERFKAIADLRARLRALYEDSGRVGTFFRVTTLDLLAYAAHRIPEITENPADVDRAMRWGFGWELGPFEIWDALGVSRVVEDCRSLGLTLPDWVTVMAQQEGASFYKQENGRLLVYRPSEGRYEEDPLPGDEIRLAVLKADPKRTLWKNEEAALLDLGDGVVLYEFRSKANALGQWVMQGLAEVIDRVENDPNLRGLVIGNEGRHFSVGANLGEVVMAVAQQDFKLLEMFLEQFQAVIQRVRYATKPVVVCVHQRALGGGCEMVMACPHPVAAAESYLGLVELGVGLIPAGTGTTRLTIKAAEQAPSGHPSEILPWIRKYFETIAMAQVATSARQAQAMGFLPAHACIVMHEDRRFHAAKQEVIRLSEQGYAPPVRPTRVKVLGQPGYAALMVGVDQYRKGGFITEYDQYLASKLAYVMTGGALTHPQEVSEDYLLALEREVFLHLLGQPKTQERILHLLQTNKPLRN</sequence>
<evidence type="ECO:0000259" key="8">
    <source>
        <dbReference type="Pfam" id="PF00725"/>
    </source>
</evidence>
<dbReference type="InterPro" id="IPR008927">
    <property type="entry name" value="6-PGluconate_DH-like_C_sf"/>
</dbReference>
<dbReference type="Pfam" id="PF02737">
    <property type="entry name" value="3HCDH_N"/>
    <property type="match status" value="1"/>
</dbReference>
<evidence type="ECO:0000256" key="2">
    <source>
        <dbReference type="ARBA" id="ARBA00022832"/>
    </source>
</evidence>
<keyword evidence="4" id="KW-0560">Oxidoreductase</keyword>
<dbReference type="SUPFAM" id="SSF52096">
    <property type="entry name" value="ClpP/crotonase"/>
    <property type="match status" value="1"/>
</dbReference>
<evidence type="ECO:0000259" key="9">
    <source>
        <dbReference type="Pfam" id="PF02737"/>
    </source>
</evidence>
<dbReference type="Gene3D" id="1.10.1040.50">
    <property type="match status" value="1"/>
</dbReference>
<dbReference type="Gene3D" id="3.40.50.720">
    <property type="entry name" value="NAD(P)-binding Rossmann-like Domain"/>
    <property type="match status" value="1"/>
</dbReference>
<evidence type="ECO:0000256" key="6">
    <source>
        <dbReference type="ARBA" id="ARBA00023098"/>
    </source>
</evidence>
<dbReference type="InterPro" id="IPR006176">
    <property type="entry name" value="3-OHacyl-CoA_DH_NAD-bd"/>
</dbReference>